<keyword evidence="1" id="KW-0812">Transmembrane</keyword>
<accession>A0A6C0ARS7</accession>
<evidence type="ECO:0000313" key="2">
    <source>
        <dbReference type="EMBL" id="QHS82627.1"/>
    </source>
</evidence>
<keyword evidence="1" id="KW-0472">Membrane</keyword>
<protein>
    <submittedName>
        <fullName evidence="2">Uncharacterized protein</fullName>
    </submittedName>
</protein>
<keyword evidence="1" id="KW-1133">Transmembrane helix</keyword>
<name>A0A6C0ARS7_9ZZZZ</name>
<reference evidence="2" key="1">
    <citation type="journal article" date="2020" name="Nature">
        <title>Giant virus diversity and host interactions through global metagenomics.</title>
        <authorList>
            <person name="Schulz F."/>
            <person name="Roux S."/>
            <person name="Paez-Espino D."/>
            <person name="Jungbluth S."/>
            <person name="Walsh D.A."/>
            <person name="Denef V.J."/>
            <person name="McMahon K.D."/>
            <person name="Konstantinidis K.T."/>
            <person name="Eloe-Fadrosh E.A."/>
            <person name="Kyrpides N.C."/>
            <person name="Woyke T."/>
        </authorList>
    </citation>
    <scope>NUCLEOTIDE SEQUENCE</scope>
    <source>
        <strain evidence="2">GVMAG-S-1101171-111</strain>
    </source>
</reference>
<feature type="transmembrane region" description="Helical" evidence="1">
    <location>
        <begin position="32"/>
        <end position="48"/>
    </location>
</feature>
<dbReference type="EMBL" id="MN740804">
    <property type="protein sequence ID" value="QHS82627.1"/>
    <property type="molecule type" value="Genomic_DNA"/>
</dbReference>
<proteinExistence type="predicted"/>
<evidence type="ECO:0000256" key="1">
    <source>
        <dbReference type="SAM" id="Phobius"/>
    </source>
</evidence>
<sequence>MNFVVAIYCAALFFVLTPNVFLRLPPNGSKMMVAAVHAAIFGLILYFTQKMVWKMSVGLEGNEHMNKPKQQNDSSVPHQ</sequence>
<organism evidence="2">
    <name type="scientific">viral metagenome</name>
    <dbReference type="NCBI Taxonomy" id="1070528"/>
    <lineage>
        <taxon>unclassified sequences</taxon>
        <taxon>metagenomes</taxon>
        <taxon>organismal metagenomes</taxon>
    </lineage>
</organism>
<dbReference type="AlphaFoldDB" id="A0A6C0ARS7"/>